<dbReference type="Pfam" id="PF13585">
    <property type="entry name" value="CHU_C"/>
    <property type="match status" value="1"/>
</dbReference>
<comment type="caution">
    <text evidence="1">The sequence shown here is derived from an EMBL/GenBank/DDBJ whole genome shotgun (WGS) entry which is preliminary data.</text>
</comment>
<organism evidence="1 2">
    <name type="scientific">Pedobacter psychrophilus</name>
    <dbReference type="NCBI Taxonomy" id="1826909"/>
    <lineage>
        <taxon>Bacteria</taxon>
        <taxon>Pseudomonadati</taxon>
        <taxon>Bacteroidota</taxon>
        <taxon>Sphingobacteriia</taxon>
        <taxon>Sphingobacteriales</taxon>
        <taxon>Sphingobacteriaceae</taxon>
        <taxon>Pedobacter</taxon>
    </lineage>
</organism>
<protein>
    <recommendedName>
        <fullName evidence="3">Ig-like domain-containing protein</fullName>
    </recommendedName>
</protein>
<reference evidence="1 2" key="1">
    <citation type="submission" date="2016-04" db="EMBL/GenBank/DDBJ databases">
        <authorList>
            <person name="Evans L.H."/>
            <person name="Alamgir A."/>
            <person name="Owens N."/>
            <person name="Weber N.D."/>
            <person name="Virtaneva K."/>
            <person name="Barbian K."/>
            <person name="Babar A."/>
            <person name="Rosenke K."/>
        </authorList>
    </citation>
    <scope>NUCLEOTIDE SEQUENCE [LARGE SCALE GENOMIC DNA]</scope>
    <source>
        <strain evidence="1 2">CCM 8644</strain>
    </source>
</reference>
<dbReference type="OrthoDB" id="635358at2"/>
<name>A0A179DM73_9SPHI</name>
<dbReference type="NCBIfam" id="TIGR04131">
    <property type="entry name" value="Bac_Flav_CTERM"/>
    <property type="match status" value="1"/>
</dbReference>
<gene>
    <name evidence="1" type="ORF">A5893_01505</name>
</gene>
<evidence type="ECO:0000313" key="1">
    <source>
        <dbReference type="EMBL" id="OAQ41820.1"/>
    </source>
</evidence>
<dbReference type="STRING" id="1826909.A5893_01505"/>
<dbReference type="Proteomes" id="UP000078459">
    <property type="component" value="Unassembled WGS sequence"/>
</dbReference>
<dbReference type="EMBL" id="LWHJ01000011">
    <property type="protein sequence ID" value="OAQ41820.1"/>
    <property type="molecule type" value="Genomic_DNA"/>
</dbReference>
<dbReference type="InterPro" id="IPR006626">
    <property type="entry name" value="PbH1"/>
</dbReference>
<dbReference type="SMART" id="SM00710">
    <property type="entry name" value="PbH1"/>
    <property type="match status" value="5"/>
</dbReference>
<dbReference type="InterPro" id="IPR026341">
    <property type="entry name" value="T9SS_type_B"/>
</dbReference>
<dbReference type="RefSeq" id="WP_068820851.1">
    <property type="nucleotide sequence ID" value="NZ_LWHJ01000011.1"/>
</dbReference>
<proteinExistence type="predicted"/>
<evidence type="ECO:0008006" key="3">
    <source>
        <dbReference type="Google" id="ProtNLM"/>
    </source>
</evidence>
<sequence>MKSALKFLLIILLSILTLNTYSEVFTVTSNADSGTGTLREALQKAADNGNLEKDFIYFNLPDLSEAGRTILLNSELPELTSNIEIDGGTQKGLNFGLSSAKIGISYIQTNNSKLSGLRIYNKEDIFIGGIFLKNTIDFDKTQTSLYCIGIDIRRSKNIQIGASNRGNVVSGFANLIMTNNRYSETVDSTFNITIKSNLIGLEADGATSSLYPNGITEFYKVYNKIIVGGSNGEGNTIINGLSISYNGNKGNYKTDILIKGNNIGVNFFADEVLGLHGLDITNGTLNSNETIKIEDNVISNLNGDAIHIYDNQQDVTILRNYIGTNKSKTKVFKTGGIFIYSCKRVNVGSDNIIDANYITNCNPITIWSSSNISVNQNSFYCLKNVAPMYNDATANLFHPTIEILNSTTTSVSGIATPNSKIELFYTDKCNTCSPENYFASIFADAEGKWSYNGSLKNTVIASATLNNSTSNFTVPEINVTNIKVISNCDGTGSITGITLGFITSKRWVNERGETVGVDTNLKNATPGYYQLIVEYGTCTTVSKFYEIGESIKLNESSIKITPICGDKLGSVKGLFFRNSALIKTQIWKDQNGKEWSKDLDLIDVPSGVYTYYITLEKGCETISQQYIVNEAVPPIIDQSITLISNSTCSQSNGSIKNIKVIGSGILNYTWKNQSNQIVGSSKDLINQPAGKYILEVKDESSCGPIYSSEFEIKEINGISSNQNSLKITAANCNKSNGSIAGLIISGATTYQWFNEAKQAVGNNLDLTGQPPGKYTLIANNENCVKDFGPFTIDLVTQKNYGIPNNTVLFPTCGEINGTIEVNFKTDIAPSKYDWRKIGGASLNINSNKITNLDIGKYSLFLIDENGCEQFINTYEVKAGRPSMAIVNNSWKTTADNCGTATGSISGIRFNYENGPNDFSWFNDKGDVVSNERDLKNAKSGNYRLLIKNQYCGNTFDFYIPYKEEFLPQAIVSDIFICAPTVINLNIKEIADSYFLYDESGKLVSQSSKNQMNLKMLENKRFALTYKLGNCESEKAYFNVNIGTSSISVPSAFTPNDDGVNDFWTIKGLELYNSAKVSIFNRYGQEVFKHQGGFLNFDGIVNGTKLQTGTYYYVIKLSEDCSPLSGSVMIVN</sequence>
<reference evidence="1 2" key="2">
    <citation type="submission" date="2016-06" db="EMBL/GenBank/DDBJ databases">
        <title>Pedobacter psychrophilus sp. nov., isolated from Antarctic fragmentary rock.</title>
        <authorList>
            <person name="Svec P."/>
        </authorList>
    </citation>
    <scope>NUCLEOTIDE SEQUENCE [LARGE SCALE GENOMIC DNA]</scope>
    <source>
        <strain evidence="1 2">CCM 8644</strain>
    </source>
</reference>
<evidence type="ECO:0000313" key="2">
    <source>
        <dbReference type="Proteomes" id="UP000078459"/>
    </source>
</evidence>
<keyword evidence="2" id="KW-1185">Reference proteome</keyword>
<accession>A0A179DM73</accession>
<dbReference type="AlphaFoldDB" id="A0A179DM73"/>